<sequence length="54" mass="6386">MLQQYASLDANQGNTHMEVAFEHQRISLMKIQQVLDIRLINFAMHLFEQLKLQT</sequence>
<accession>A0A0E9SCM6</accession>
<name>A0A0E9SCM6_ANGAN</name>
<protein>
    <submittedName>
        <fullName evidence="1">Uncharacterized protein</fullName>
    </submittedName>
</protein>
<reference evidence="1" key="1">
    <citation type="submission" date="2014-11" db="EMBL/GenBank/DDBJ databases">
        <authorList>
            <person name="Amaro Gonzalez C."/>
        </authorList>
    </citation>
    <scope>NUCLEOTIDE SEQUENCE</scope>
</reference>
<organism evidence="1">
    <name type="scientific">Anguilla anguilla</name>
    <name type="common">European freshwater eel</name>
    <name type="synonym">Muraena anguilla</name>
    <dbReference type="NCBI Taxonomy" id="7936"/>
    <lineage>
        <taxon>Eukaryota</taxon>
        <taxon>Metazoa</taxon>
        <taxon>Chordata</taxon>
        <taxon>Craniata</taxon>
        <taxon>Vertebrata</taxon>
        <taxon>Euteleostomi</taxon>
        <taxon>Actinopterygii</taxon>
        <taxon>Neopterygii</taxon>
        <taxon>Teleostei</taxon>
        <taxon>Anguilliformes</taxon>
        <taxon>Anguillidae</taxon>
        <taxon>Anguilla</taxon>
    </lineage>
</organism>
<evidence type="ECO:0000313" key="1">
    <source>
        <dbReference type="EMBL" id="JAH38997.1"/>
    </source>
</evidence>
<proteinExistence type="predicted"/>
<dbReference type="EMBL" id="GBXM01069580">
    <property type="protein sequence ID" value="JAH38997.1"/>
    <property type="molecule type" value="Transcribed_RNA"/>
</dbReference>
<dbReference type="AlphaFoldDB" id="A0A0E9SCM6"/>
<reference evidence="1" key="2">
    <citation type="journal article" date="2015" name="Fish Shellfish Immunol.">
        <title>Early steps in the European eel (Anguilla anguilla)-Vibrio vulnificus interaction in the gills: Role of the RtxA13 toxin.</title>
        <authorList>
            <person name="Callol A."/>
            <person name="Pajuelo D."/>
            <person name="Ebbesson L."/>
            <person name="Teles M."/>
            <person name="MacKenzie S."/>
            <person name="Amaro C."/>
        </authorList>
    </citation>
    <scope>NUCLEOTIDE SEQUENCE</scope>
</reference>